<dbReference type="EMBL" id="HBEY01031344">
    <property type="protein sequence ID" value="CAD8611524.1"/>
    <property type="molecule type" value="Transcribed_RNA"/>
</dbReference>
<evidence type="ECO:0000313" key="1">
    <source>
        <dbReference type="EMBL" id="CAD8611524.1"/>
    </source>
</evidence>
<reference evidence="1" key="1">
    <citation type="submission" date="2021-01" db="EMBL/GenBank/DDBJ databases">
        <authorList>
            <person name="Corre E."/>
            <person name="Pelletier E."/>
            <person name="Niang G."/>
            <person name="Scheremetjew M."/>
            <person name="Finn R."/>
            <person name="Kale V."/>
            <person name="Holt S."/>
            <person name="Cochrane G."/>
            <person name="Meng A."/>
            <person name="Brown T."/>
            <person name="Cohen L."/>
        </authorList>
    </citation>
    <scope>NUCLEOTIDE SEQUENCE</scope>
    <source>
        <strain evidence="1">PLY182g</strain>
    </source>
</reference>
<dbReference type="AlphaFoldDB" id="A0A7S0LFP6"/>
<accession>A0A7S0LFP6</accession>
<protein>
    <submittedName>
        <fullName evidence="1">Uncharacterized protein</fullName>
    </submittedName>
</protein>
<gene>
    <name evidence="1" type="ORF">CPEL01642_LOCUS14902</name>
</gene>
<proteinExistence type="predicted"/>
<name>A0A7S0LFP6_9EUKA</name>
<sequence length="110" mass="12260">MPRHRLARVGGFAKGLHPPQEDVVRAKTSCSCIHQLLCHRKLKDARAATHAHALLSAVLKMCIDELLRLNVLVPLKKLIKGAASSGKLLCMETRRWNYPAITPVPHNLTR</sequence>
<organism evidence="1">
    <name type="scientific">Coccolithus braarudii</name>
    <dbReference type="NCBI Taxonomy" id="221442"/>
    <lineage>
        <taxon>Eukaryota</taxon>
        <taxon>Haptista</taxon>
        <taxon>Haptophyta</taxon>
        <taxon>Prymnesiophyceae</taxon>
        <taxon>Coccolithales</taxon>
        <taxon>Coccolithaceae</taxon>
        <taxon>Coccolithus</taxon>
    </lineage>
</organism>